<dbReference type="Pfam" id="PF14526">
    <property type="entry name" value="Cass2"/>
    <property type="match status" value="1"/>
</dbReference>
<dbReference type="InterPro" id="IPR018060">
    <property type="entry name" value="HTH_AraC"/>
</dbReference>
<dbReference type="SMART" id="SM00342">
    <property type="entry name" value="HTH_ARAC"/>
    <property type="match status" value="1"/>
</dbReference>
<dbReference type="PROSITE" id="PS01124">
    <property type="entry name" value="HTH_ARAC_FAMILY_2"/>
    <property type="match status" value="1"/>
</dbReference>
<evidence type="ECO:0000256" key="1">
    <source>
        <dbReference type="ARBA" id="ARBA00023015"/>
    </source>
</evidence>
<organism evidence="5 6">
    <name type="scientific">Ruminiclostridium hungatei</name>
    <name type="common">Clostridium hungatei</name>
    <dbReference type="NCBI Taxonomy" id="48256"/>
    <lineage>
        <taxon>Bacteria</taxon>
        <taxon>Bacillati</taxon>
        <taxon>Bacillota</taxon>
        <taxon>Clostridia</taxon>
        <taxon>Eubacteriales</taxon>
        <taxon>Oscillospiraceae</taxon>
        <taxon>Ruminiclostridium</taxon>
    </lineage>
</organism>
<proteinExistence type="predicted"/>
<dbReference type="InterPro" id="IPR020449">
    <property type="entry name" value="Tscrpt_reg_AraC-type_HTH"/>
</dbReference>
<dbReference type="Gene3D" id="1.10.10.60">
    <property type="entry name" value="Homeodomain-like"/>
    <property type="match status" value="2"/>
</dbReference>
<dbReference type="GO" id="GO:0043565">
    <property type="term" value="F:sequence-specific DNA binding"/>
    <property type="evidence" value="ECO:0007669"/>
    <property type="project" value="InterPro"/>
</dbReference>
<dbReference type="Proteomes" id="UP000191554">
    <property type="component" value="Unassembled WGS sequence"/>
</dbReference>
<dbReference type="InterPro" id="IPR009057">
    <property type="entry name" value="Homeodomain-like_sf"/>
</dbReference>
<dbReference type="InterPro" id="IPR010499">
    <property type="entry name" value="AraC_E-bd"/>
</dbReference>
<dbReference type="PRINTS" id="PR00032">
    <property type="entry name" value="HTHARAC"/>
</dbReference>
<gene>
    <name evidence="5" type="primary">rob_3</name>
    <name evidence="5" type="ORF">CLHUN_35230</name>
</gene>
<evidence type="ECO:0000313" key="6">
    <source>
        <dbReference type="Proteomes" id="UP000191554"/>
    </source>
</evidence>
<dbReference type="GO" id="GO:0003700">
    <property type="term" value="F:DNA-binding transcription factor activity"/>
    <property type="evidence" value="ECO:0007669"/>
    <property type="project" value="InterPro"/>
</dbReference>
<dbReference type="PANTHER" id="PTHR47504">
    <property type="entry name" value="RIGHT ORIGIN-BINDING PROTEIN"/>
    <property type="match status" value="1"/>
</dbReference>
<evidence type="ECO:0000256" key="2">
    <source>
        <dbReference type="ARBA" id="ARBA00023125"/>
    </source>
</evidence>
<dbReference type="STRING" id="48256.CLHUN_35230"/>
<dbReference type="AlphaFoldDB" id="A0A1V4SGC8"/>
<dbReference type="InterPro" id="IPR050959">
    <property type="entry name" value="MarA-like"/>
</dbReference>
<name>A0A1V4SGC8_RUMHU</name>
<dbReference type="Pfam" id="PF12833">
    <property type="entry name" value="HTH_18"/>
    <property type="match status" value="1"/>
</dbReference>
<dbReference type="EMBL" id="MZGX01000027">
    <property type="protein sequence ID" value="OPX42556.1"/>
    <property type="molecule type" value="Genomic_DNA"/>
</dbReference>
<keyword evidence="3" id="KW-0804">Transcription</keyword>
<keyword evidence="2" id="KW-0238">DNA-binding</keyword>
<keyword evidence="6" id="KW-1185">Reference proteome</keyword>
<evidence type="ECO:0000259" key="4">
    <source>
        <dbReference type="PROSITE" id="PS01124"/>
    </source>
</evidence>
<sequence>MSYDKTVQKAIDFIESHLKEDISLYDISQYVNFSVPHFYRIFKVIVGETVKSYILKRRLSCAADELKKRNKNISEIAYEYGFESHDVFTRAFYRTYDMSPRKYRNADMDSGFGKFIVSKNNNVVERSIYMDFKVVNKNQTFVIGMECNAKQWDADGAIGRLWSTFLGNVDKVQKPAVPNTMYGICEYESCDKGDTFTYMAGIEVEQSCAVPVGMVKRVIKKQKFIQAEVPESVKTPDAYTKTFKYAEQNNYIIDENDNIEVYEEMFLDPDYHPFKLLIPIK</sequence>
<dbReference type="Gene3D" id="3.20.80.10">
    <property type="entry name" value="Regulatory factor, effector binding domain"/>
    <property type="match status" value="1"/>
</dbReference>
<feature type="domain" description="HTH araC/xylS-type" evidence="4">
    <location>
        <begin position="8"/>
        <end position="106"/>
    </location>
</feature>
<accession>A0A1V4SGC8</accession>
<evidence type="ECO:0000256" key="3">
    <source>
        <dbReference type="ARBA" id="ARBA00023163"/>
    </source>
</evidence>
<dbReference type="InterPro" id="IPR011256">
    <property type="entry name" value="Reg_factor_effector_dom_sf"/>
</dbReference>
<dbReference type="PANTHER" id="PTHR47504:SF5">
    <property type="entry name" value="RIGHT ORIGIN-BINDING PROTEIN"/>
    <property type="match status" value="1"/>
</dbReference>
<evidence type="ECO:0000313" key="5">
    <source>
        <dbReference type="EMBL" id="OPX42556.1"/>
    </source>
</evidence>
<comment type="caution">
    <text evidence="5">The sequence shown here is derived from an EMBL/GenBank/DDBJ whole genome shotgun (WGS) entry which is preliminary data.</text>
</comment>
<dbReference type="SUPFAM" id="SSF55136">
    <property type="entry name" value="Probable bacterial effector-binding domain"/>
    <property type="match status" value="1"/>
</dbReference>
<dbReference type="InterPro" id="IPR029441">
    <property type="entry name" value="Cass2"/>
</dbReference>
<dbReference type="SMART" id="SM00871">
    <property type="entry name" value="AraC_E_bind"/>
    <property type="match status" value="1"/>
</dbReference>
<keyword evidence="1" id="KW-0805">Transcription regulation</keyword>
<protein>
    <submittedName>
        <fullName evidence="5">Right origin-binding protein</fullName>
    </submittedName>
</protein>
<dbReference type="SUPFAM" id="SSF46689">
    <property type="entry name" value="Homeodomain-like"/>
    <property type="match status" value="2"/>
</dbReference>
<dbReference type="RefSeq" id="WP_165755786.1">
    <property type="nucleotide sequence ID" value="NZ_MZGX01000027.1"/>
</dbReference>
<reference evidence="5 6" key="1">
    <citation type="submission" date="2017-03" db="EMBL/GenBank/DDBJ databases">
        <title>Genome sequence of Clostridium hungatei DSM 14427.</title>
        <authorList>
            <person name="Poehlein A."/>
            <person name="Daniel R."/>
        </authorList>
    </citation>
    <scope>NUCLEOTIDE SEQUENCE [LARGE SCALE GENOMIC DNA]</scope>
    <source>
        <strain evidence="5 6">DSM 14427</strain>
    </source>
</reference>